<accession>A0A9X0CXP7</accession>
<evidence type="ECO:0000313" key="8">
    <source>
        <dbReference type="Proteomes" id="UP001163046"/>
    </source>
</evidence>
<proteinExistence type="predicted"/>
<gene>
    <name evidence="7" type="primary">FAT4_2</name>
    <name evidence="7" type="ORF">OS493_012543</name>
</gene>
<dbReference type="SMART" id="SM00181">
    <property type="entry name" value="EGF"/>
    <property type="match status" value="1"/>
</dbReference>
<reference evidence="7" key="1">
    <citation type="submission" date="2023-01" db="EMBL/GenBank/DDBJ databases">
        <title>Genome assembly of the deep-sea coral Lophelia pertusa.</title>
        <authorList>
            <person name="Herrera S."/>
            <person name="Cordes E."/>
        </authorList>
    </citation>
    <scope>NUCLEOTIDE SEQUENCE</scope>
    <source>
        <strain evidence="7">USNM1676648</strain>
        <tissue evidence="7">Polyp</tissue>
    </source>
</reference>
<dbReference type="EMBL" id="MU826355">
    <property type="protein sequence ID" value="KAJ7379797.1"/>
    <property type="molecule type" value="Genomic_DNA"/>
</dbReference>
<evidence type="ECO:0000256" key="1">
    <source>
        <dbReference type="ARBA" id="ARBA00022536"/>
    </source>
</evidence>
<dbReference type="CDD" id="cd00054">
    <property type="entry name" value="EGF_CA"/>
    <property type="match status" value="1"/>
</dbReference>
<keyword evidence="3" id="KW-0677">Repeat</keyword>
<keyword evidence="1 5" id="KW-0245">EGF-like domain</keyword>
<name>A0A9X0CXP7_9CNID</name>
<keyword evidence="2" id="KW-0732">Signal</keyword>
<sequence>MADKHELNMYGLFPRETGIEQQHASSVNLKTNDYSAERDCELNNVDASSHSQDLVPSESSSYYGTKNACSSNPCFAGATCQTGFTEKGYRCLCPAGSFGDHCEKAFGWIKINTEPVCFGAKKDTNGHFTFKIPGRIITMKLVHVSGKVNCVRGLAWSGFEALFLQHERHPK</sequence>
<dbReference type="AlphaFoldDB" id="A0A9X0CXP7"/>
<evidence type="ECO:0000256" key="5">
    <source>
        <dbReference type="PROSITE-ProRule" id="PRU00076"/>
    </source>
</evidence>
<dbReference type="PROSITE" id="PS00022">
    <property type="entry name" value="EGF_1"/>
    <property type="match status" value="1"/>
</dbReference>
<evidence type="ECO:0000256" key="2">
    <source>
        <dbReference type="ARBA" id="ARBA00022729"/>
    </source>
</evidence>
<evidence type="ECO:0000313" key="7">
    <source>
        <dbReference type="EMBL" id="KAJ7379797.1"/>
    </source>
</evidence>
<dbReference type="Proteomes" id="UP001163046">
    <property type="component" value="Unassembled WGS sequence"/>
</dbReference>
<dbReference type="Pfam" id="PF00008">
    <property type="entry name" value="EGF"/>
    <property type="match status" value="1"/>
</dbReference>
<feature type="disulfide bond" evidence="5">
    <location>
        <begin position="74"/>
        <end position="91"/>
    </location>
</feature>
<dbReference type="Gene3D" id="2.10.25.10">
    <property type="entry name" value="Laminin"/>
    <property type="match status" value="1"/>
</dbReference>
<dbReference type="InterPro" id="IPR000742">
    <property type="entry name" value="EGF"/>
</dbReference>
<dbReference type="OrthoDB" id="5990280at2759"/>
<evidence type="ECO:0000256" key="4">
    <source>
        <dbReference type="ARBA" id="ARBA00023157"/>
    </source>
</evidence>
<evidence type="ECO:0000256" key="3">
    <source>
        <dbReference type="ARBA" id="ARBA00022737"/>
    </source>
</evidence>
<keyword evidence="4 5" id="KW-1015">Disulfide bond</keyword>
<protein>
    <submittedName>
        <fullName evidence="7">Protocadherin Fat 4</fullName>
    </submittedName>
</protein>
<evidence type="ECO:0000259" key="6">
    <source>
        <dbReference type="PROSITE" id="PS50026"/>
    </source>
</evidence>
<organism evidence="7 8">
    <name type="scientific">Desmophyllum pertusum</name>
    <dbReference type="NCBI Taxonomy" id="174260"/>
    <lineage>
        <taxon>Eukaryota</taxon>
        <taxon>Metazoa</taxon>
        <taxon>Cnidaria</taxon>
        <taxon>Anthozoa</taxon>
        <taxon>Hexacorallia</taxon>
        <taxon>Scleractinia</taxon>
        <taxon>Caryophylliina</taxon>
        <taxon>Caryophylliidae</taxon>
        <taxon>Desmophyllum</taxon>
    </lineage>
</organism>
<dbReference type="PROSITE" id="PS50026">
    <property type="entry name" value="EGF_3"/>
    <property type="match status" value="1"/>
</dbReference>
<dbReference type="SUPFAM" id="SSF57196">
    <property type="entry name" value="EGF/Laminin"/>
    <property type="match status" value="1"/>
</dbReference>
<dbReference type="FunFam" id="2.10.25.10:FF:000066">
    <property type="entry name" value="FAT atypical cadherin 4"/>
    <property type="match status" value="1"/>
</dbReference>
<feature type="domain" description="EGF-like" evidence="6">
    <location>
        <begin position="65"/>
        <end position="103"/>
    </location>
</feature>
<comment type="caution">
    <text evidence="5">Lacks conserved residue(s) required for the propagation of feature annotation.</text>
</comment>
<comment type="caution">
    <text evidence="7">The sequence shown here is derived from an EMBL/GenBank/DDBJ whole genome shotgun (WGS) entry which is preliminary data.</text>
</comment>
<keyword evidence="8" id="KW-1185">Reference proteome</keyword>
<feature type="disulfide bond" evidence="5">
    <location>
        <begin position="93"/>
        <end position="102"/>
    </location>
</feature>